<feature type="compositionally biased region" description="Low complexity" evidence="4">
    <location>
        <begin position="58"/>
        <end position="70"/>
    </location>
</feature>
<dbReference type="EMBL" id="MU839827">
    <property type="protein sequence ID" value="KAK1760251.1"/>
    <property type="molecule type" value="Genomic_DNA"/>
</dbReference>
<sequence>MAASLIQNLPNRLASSSSSSSSPSQSRHLTFTRTDGLKTTIIPPLSLSPPPISLYNPSQSQSQSQSQQQEDQQKIHFSPETLSHFLHAFHTHYGYPCESTTQQGTTTPNFDLVESRTGYTIYGELPGLKRDDVSVETNDLLFTITISGTLRRPVPSPIPGPSSSSNEPPPPLPAGDDTRDDGGQDRKSREGGGDEEDDEELHWHVEERHIGRFRRVFHLPIGLEDMACVKATMRDGLLCVTVPKTVAEMYREEISQRRSVEVEGSEGRSSSDMT</sequence>
<organism evidence="6 7">
    <name type="scientific">Echria macrotheca</name>
    <dbReference type="NCBI Taxonomy" id="438768"/>
    <lineage>
        <taxon>Eukaryota</taxon>
        <taxon>Fungi</taxon>
        <taxon>Dikarya</taxon>
        <taxon>Ascomycota</taxon>
        <taxon>Pezizomycotina</taxon>
        <taxon>Sordariomycetes</taxon>
        <taxon>Sordariomycetidae</taxon>
        <taxon>Sordariales</taxon>
        <taxon>Schizotheciaceae</taxon>
        <taxon>Echria</taxon>
    </lineage>
</organism>
<dbReference type="Proteomes" id="UP001239445">
    <property type="component" value="Unassembled WGS sequence"/>
</dbReference>
<feature type="compositionally biased region" description="Low complexity" evidence="4">
    <location>
        <begin position="15"/>
        <end position="26"/>
    </location>
</feature>
<dbReference type="PANTHER" id="PTHR11527">
    <property type="entry name" value="HEAT-SHOCK PROTEIN 20 FAMILY MEMBER"/>
    <property type="match status" value="1"/>
</dbReference>
<dbReference type="Pfam" id="PF00011">
    <property type="entry name" value="HSP20"/>
    <property type="match status" value="1"/>
</dbReference>
<comment type="similarity">
    <text evidence="2 3">Belongs to the small heat shock protein (HSP20) family.</text>
</comment>
<protein>
    <submittedName>
        <fullName evidence="6">HSP20-like chaperone</fullName>
    </submittedName>
</protein>
<evidence type="ECO:0000259" key="5">
    <source>
        <dbReference type="PROSITE" id="PS01031"/>
    </source>
</evidence>
<dbReference type="InterPro" id="IPR002068">
    <property type="entry name" value="A-crystallin/Hsp20_dom"/>
</dbReference>
<proteinExistence type="inferred from homology"/>
<keyword evidence="7" id="KW-1185">Reference proteome</keyword>
<dbReference type="CDD" id="cd06464">
    <property type="entry name" value="ACD_sHsps-like"/>
    <property type="match status" value="1"/>
</dbReference>
<dbReference type="AlphaFoldDB" id="A0AAJ0BQK6"/>
<name>A0AAJ0BQK6_9PEZI</name>
<evidence type="ECO:0000256" key="4">
    <source>
        <dbReference type="SAM" id="MobiDB-lite"/>
    </source>
</evidence>
<evidence type="ECO:0000256" key="1">
    <source>
        <dbReference type="ARBA" id="ARBA00023016"/>
    </source>
</evidence>
<comment type="caution">
    <text evidence="6">The sequence shown here is derived from an EMBL/GenBank/DDBJ whole genome shotgun (WGS) entry which is preliminary data.</text>
</comment>
<evidence type="ECO:0000313" key="6">
    <source>
        <dbReference type="EMBL" id="KAK1760251.1"/>
    </source>
</evidence>
<dbReference type="SUPFAM" id="SSF49764">
    <property type="entry name" value="HSP20-like chaperones"/>
    <property type="match status" value="1"/>
</dbReference>
<evidence type="ECO:0000313" key="7">
    <source>
        <dbReference type="Proteomes" id="UP001239445"/>
    </source>
</evidence>
<dbReference type="InterPro" id="IPR031107">
    <property type="entry name" value="Small_HSP"/>
</dbReference>
<evidence type="ECO:0000256" key="2">
    <source>
        <dbReference type="PROSITE-ProRule" id="PRU00285"/>
    </source>
</evidence>
<evidence type="ECO:0000256" key="3">
    <source>
        <dbReference type="RuleBase" id="RU003616"/>
    </source>
</evidence>
<dbReference type="Gene3D" id="2.60.40.790">
    <property type="match status" value="1"/>
</dbReference>
<accession>A0AAJ0BQK6</accession>
<feature type="domain" description="SHSP" evidence="5">
    <location>
        <begin position="101"/>
        <end position="263"/>
    </location>
</feature>
<gene>
    <name evidence="6" type="ORF">QBC47DRAFT_408338</name>
</gene>
<dbReference type="PROSITE" id="PS01031">
    <property type="entry name" value="SHSP"/>
    <property type="match status" value="1"/>
</dbReference>
<feature type="region of interest" description="Disordered" evidence="4">
    <location>
        <begin position="1"/>
        <end position="74"/>
    </location>
</feature>
<reference evidence="6" key="1">
    <citation type="submission" date="2023-06" db="EMBL/GenBank/DDBJ databases">
        <title>Genome-scale phylogeny and comparative genomics of the fungal order Sordariales.</title>
        <authorList>
            <consortium name="Lawrence Berkeley National Laboratory"/>
            <person name="Hensen N."/>
            <person name="Bonometti L."/>
            <person name="Westerberg I."/>
            <person name="Brannstrom I.O."/>
            <person name="Guillou S."/>
            <person name="Cros-Aarteil S."/>
            <person name="Calhoun S."/>
            <person name="Haridas S."/>
            <person name="Kuo A."/>
            <person name="Mondo S."/>
            <person name="Pangilinan J."/>
            <person name="Riley R."/>
            <person name="Labutti K."/>
            <person name="Andreopoulos B."/>
            <person name="Lipzen A."/>
            <person name="Chen C."/>
            <person name="Yanf M."/>
            <person name="Daum C."/>
            <person name="Ng V."/>
            <person name="Clum A."/>
            <person name="Steindorff A."/>
            <person name="Ohm R."/>
            <person name="Martin F."/>
            <person name="Silar P."/>
            <person name="Natvig D."/>
            <person name="Lalanne C."/>
            <person name="Gautier V."/>
            <person name="Ament-Velasquez S.L."/>
            <person name="Kruys A."/>
            <person name="Hutchinson M.I."/>
            <person name="Powell A.J."/>
            <person name="Barry K."/>
            <person name="Miller A.N."/>
            <person name="Grigoriev I.V."/>
            <person name="Debuchy R."/>
            <person name="Gladieux P."/>
            <person name="Thoren M.H."/>
            <person name="Johannesson H."/>
        </authorList>
    </citation>
    <scope>NUCLEOTIDE SEQUENCE</scope>
    <source>
        <strain evidence="6">PSN4</strain>
    </source>
</reference>
<feature type="compositionally biased region" description="Basic and acidic residues" evidence="4">
    <location>
        <begin position="176"/>
        <end position="192"/>
    </location>
</feature>
<feature type="compositionally biased region" description="Polar residues" evidence="4">
    <location>
        <begin position="1"/>
        <end position="14"/>
    </location>
</feature>
<dbReference type="InterPro" id="IPR008978">
    <property type="entry name" value="HSP20-like_chaperone"/>
</dbReference>
<feature type="region of interest" description="Disordered" evidence="4">
    <location>
        <begin position="150"/>
        <end position="201"/>
    </location>
</feature>
<keyword evidence="1" id="KW-0346">Stress response</keyword>